<accession>A0A222GE58</accession>
<dbReference type="KEGG" id="cber:B5D82_18445"/>
<dbReference type="SUPFAM" id="SSF51316">
    <property type="entry name" value="Mss4-like"/>
    <property type="match status" value="1"/>
</dbReference>
<keyword evidence="3" id="KW-0862">Zinc</keyword>
<protein>
    <submittedName>
        <fullName evidence="6">Aldehyde-activating protein</fullName>
    </submittedName>
</protein>
<dbReference type="OrthoDB" id="4188830at2"/>
<dbReference type="PROSITE" id="PS51891">
    <property type="entry name" value="CENP_V_GFA"/>
    <property type="match status" value="1"/>
</dbReference>
<evidence type="ECO:0000313" key="6">
    <source>
        <dbReference type="EMBL" id="ASP50091.1"/>
    </source>
</evidence>
<dbReference type="RefSeq" id="WP_081154611.1">
    <property type="nucleotide sequence ID" value="NZ_CP020465.1"/>
</dbReference>
<dbReference type="PANTHER" id="PTHR33337">
    <property type="entry name" value="GFA DOMAIN-CONTAINING PROTEIN"/>
    <property type="match status" value="1"/>
</dbReference>
<evidence type="ECO:0000313" key="7">
    <source>
        <dbReference type="Proteomes" id="UP000202259"/>
    </source>
</evidence>
<evidence type="ECO:0000256" key="1">
    <source>
        <dbReference type="ARBA" id="ARBA00005495"/>
    </source>
</evidence>
<organism evidence="6 7">
    <name type="scientific">Cognaticolwellia beringensis</name>
    <dbReference type="NCBI Taxonomy" id="1967665"/>
    <lineage>
        <taxon>Bacteria</taxon>
        <taxon>Pseudomonadati</taxon>
        <taxon>Pseudomonadota</taxon>
        <taxon>Gammaproteobacteria</taxon>
        <taxon>Alteromonadales</taxon>
        <taxon>Colwelliaceae</taxon>
        <taxon>Cognaticolwellia</taxon>
    </lineage>
</organism>
<reference evidence="6 7" key="1">
    <citation type="submission" date="2017-08" db="EMBL/GenBank/DDBJ databases">
        <title>Complete genome of Colwellia sp. NB097-1, a psychrophile bacterium ioslated from Bering Sea.</title>
        <authorList>
            <person name="Chen X."/>
        </authorList>
    </citation>
    <scope>NUCLEOTIDE SEQUENCE [LARGE SCALE GENOMIC DNA]</scope>
    <source>
        <strain evidence="6 7">NB097-1</strain>
    </source>
</reference>
<dbReference type="PANTHER" id="PTHR33337:SF40">
    <property type="entry name" value="CENP-V_GFA DOMAIN-CONTAINING PROTEIN-RELATED"/>
    <property type="match status" value="1"/>
</dbReference>
<dbReference type="Pfam" id="PF04828">
    <property type="entry name" value="GFA"/>
    <property type="match status" value="1"/>
</dbReference>
<keyword evidence="2" id="KW-0479">Metal-binding</keyword>
<keyword evidence="7" id="KW-1185">Reference proteome</keyword>
<gene>
    <name evidence="6" type="ORF">B5D82_18445</name>
</gene>
<dbReference type="InterPro" id="IPR011057">
    <property type="entry name" value="Mss4-like_sf"/>
</dbReference>
<sequence>MHINGSCHCGEIKFEAEVDEKKVMLCHCSDCQKLSGTAFRSVVISEPNGLTFTKGQPKEYVKVAESGNQRAQGFCQNCGSAIYATSVDPSNRVYGIRAGCIEQRNQLVPKSQIWCRSAVPWLKELSNIPAFDTVPLHK</sequence>
<comment type="similarity">
    <text evidence="1">Belongs to the Gfa family.</text>
</comment>
<evidence type="ECO:0000256" key="3">
    <source>
        <dbReference type="ARBA" id="ARBA00022833"/>
    </source>
</evidence>
<dbReference type="InterPro" id="IPR006913">
    <property type="entry name" value="CENP-V/GFA"/>
</dbReference>
<dbReference type="GO" id="GO:0016846">
    <property type="term" value="F:carbon-sulfur lyase activity"/>
    <property type="evidence" value="ECO:0007669"/>
    <property type="project" value="InterPro"/>
</dbReference>
<dbReference type="GO" id="GO:0046872">
    <property type="term" value="F:metal ion binding"/>
    <property type="evidence" value="ECO:0007669"/>
    <property type="project" value="UniProtKB-KW"/>
</dbReference>
<dbReference type="Proteomes" id="UP000202259">
    <property type="component" value="Chromosome"/>
</dbReference>
<evidence type="ECO:0000256" key="2">
    <source>
        <dbReference type="ARBA" id="ARBA00022723"/>
    </source>
</evidence>
<proteinExistence type="inferred from homology"/>
<feature type="domain" description="CENP-V/GFA" evidence="5">
    <location>
        <begin position="3"/>
        <end position="122"/>
    </location>
</feature>
<dbReference type="Gene3D" id="3.90.1590.10">
    <property type="entry name" value="glutathione-dependent formaldehyde- activating enzyme (gfa)"/>
    <property type="match status" value="1"/>
</dbReference>
<dbReference type="EMBL" id="CP020465">
    <property type="protein sequence ID" value="ASP50091.1"/>
    <property type="molecule type" value="Genomic_DNA"/>
</dbReference>
<dbReference type="AlphaFoldDB" id="A0A222GE58"/>
<name>A0A222GE58_9GAMM</name>
<keyword evidence="4" id="KW-0456">Lyase</keyword>
<evidence type="ECO:0000259" key="5">
    <source>
        <dbReference type="PROSITE" id="PS51891"/>
    </source>
</evidence>
<evidence type="ECO:0000256" key="4">
    <source>
        <dbReference type="ARBA" id="ARBA00023239"/>
    </source>
</evidence>